<evidence type="ECO:0000313" key="3">
    <source>
        <dbReference type="Proteomes" id="UP000499080"/>
    </source>
</evidence>
<sequence length="93" mass="10460">MTIRLLKVVTSYWLVKIFLPLTGDSQCLDLASVRLSGCVLCWRSKRDKNMSKGQELVPKNLAANNTVPSCCRVPNPSPMEKYPLCLFALFKIV</sequence>
<dbReference type="AlphaFoldDB" id="A0A4Y2EPF8"/>
<evidence type="ECO:0000256" key="1">
    <source>
        <dbReference type="SAM" id="SignalP"/>
    </source>
</evidence>
<reference evidence="2 3" key="1">
    <citation type="journal article" date="2019" name="Sci. Rep.">
        <title>Orb-weaving spider Araneus ventricosus genome elucidates the spidroin gene catalogue.</title>
        <authorList>
            <person name="Kono N."/>
            <person name="Nakamura H."/>
            <person name="Ohtoshi R."/>
            <person name="Moran D.A.P."/>
            <person name="Shinohara A."/>
            <person name="Yoshida Y."/>
            <person name="Fujiwara M."/>
            <person name="Mori M."/>
            <person name="Tomita M."/>
            <person name="Arakawa K."/>
        </authorList>
    </citation>
    <scope>NUCLEOTIDE SEQUENCE [LARGE SCALE GENOMIC DNA]</scope>
</reference>
<comment type="caution">
    <text evidence="2">The sequence shown here is derived from an EMBL/GenBank/DDBJ whole genome shotgun (WGS) entry which is preliminary data.</text>
</comment>
<accession>A0A4Y2EPF8</accession>
<keyword evidence="1" id="KW-0732">Signal</keyword>
<feature type="signal peptide" evidence="1">
    <location>
        <begin position="1"/>
        <end position="25"/>
    </location>
</feature>
<feature type="chain" id="PRO_5021284461" evidence="1">
    <location>
        <begin position="26"/>
        <end position="93"/>
    </location>
</feature>
<name>A0A4Y2EPF8_ARAVE</name>
<gene>
    <name evidence="2" type="ORF">AVEN_58934_1</name>
</gene>
<keyword evidence="3" id="KW-1185">Reference proteome</keyword>
<dbReference type="EMBL" id="BGPR01000676">
    <property type="protein sequence ID" value="GBM31142.1"/>
    <property type="molecule type" value="Genomic_DNA"/>
</dbReference>
<protein>
    <submittedName>
        <fullName evidence="2">Uncharacterized protein</fullName>
    </submittedName>
</protein>
<organism evidence="2 3">
    <name type="scientific">Araneus ventricosus</name>
    <name type="common">Orbweaver spider</name>
    <name type="synonym">Epeira ventricosa</name>
    <dbReference type="NCBI Taxonomy" id="182803"/>
    <lineage>
        <taxon>Eukaryota</taxon>
        <taxon>Metazoa</taxon>
        <taxon>Ecdysozoa</taxon>
        <taxon>Arthropoda</taxon>
        <taxon>Chelicerata</taxon>
        <taxon>Arachnida</taxon>
        <taxon>Araneae</taxon>
        <taxon>Araneomorphae</taxon>
        <taxon>Entelegynae</taxon>
        <taxon>Araneoidea</taxon>
        <taxon>Araneidae</taxon>
        <taxon>Araneus</taxon>
    </lineage>
</organism>
<proteinExistence type="predicted"/>
<dbReference type="Proteomes" id="UP000499080">
    <property type="component" value="Unassembled WGS sequence"/>
</dbReference>
<evidence type="ECO:0000313" key="2">
    <source>
        <dbReference type="EMBL" id="GBM31142.1"/>
    </source>
</evidence>